<dbReference type="InterPro" id="IPR007456">
    <property type="entry name" value="Smg"/>
</dbReference>
<dbReference type="STRING" id="550540.Fbal_0026"/>
<dbReference type="PANTHER" id="PTHR38692:SF1">
    <property type="entry name" value="PROTEIN SMG"/>
    <property type="match status" value="1"/>
</dbReference>
<proteinExistence type="inferred from homology"/>
<dbReference type="NCBIfam" id="NF002897">
    <property type="entry name" value="PRK03430.1"/>
    <property type="match status" value="1"/>
</dbReference>
<dbReference type="HOGENOM" id="CLU_133242_0_0_6"/>
<dbReference type="KEGG" id="fbl:Fbal_0026"/>
<comment type="similarity">
    <text evidence="1">Belongs to the Smg family.</text>
</comment>
<reference evidence="2 3" key="1">
    <citation type="journal article" date="2010" name="Stand. Genomic Sci.">
        <title>Complete genome sequence of Ferrimonas balearica type strain (PAT).</title>
        <authorList>
            <person name="Nolan M."/>
            <person name="Sikorski J."/>
            <person name="Davenport K."/>
            <person name="Lucas S."/>
            <person name="Glavina Del Rio T."/>
            <person name="Tice H."/>
            <person name="Cheng J."/>
            <person name="Goodwin L."/>
            <person name="Pitluck S."/>
            <person name="Liolios K."/>
            <person name="Ivanova N."/>
            <person name="Mavromatis K."/>
            <person name="Ovchinnikova G."/>
            <person name="Pati A."/>
            <person name="Chen A."/>
            <person name="Palaniappan K."/>
            <person name="Land M."/>
            <person name="Hauser L."/>
            <person name="Chang Y."/>
            <person name="Jeffries C."/>
            <person name="Tapia R."/>
            <person name="Brettin T."/>
            <person name="Detter J."/>
            <person name="Han C."/>
            <person name="Yasawong M."/>
            <person name="Rohde M."/>
            <person name="Tindall B."/>
            <person name="Goker M."/>
            <person name="Woyke T."/>
            <person name="Bristow J."/>
            <person name="Eisen J."/>
            <person name="Markowitz V."/>
            <person name="Hugenholtz P."/>
            <person name="Kyrpides N."/>
            <person name="Klenk H."/>
            <person name="Lapidus A."/>
        </authorList>
    </citation>
    <scope>NUCLEOTIDE SEQUENCE [LARGE SCALE GENOMIC DNA]</scope>
    <source>
        <strain evidence="3">DSM 9799 / CCM 4581 / KCTC 23876 / PAT</strain>
    </source>
</reference>
<sequence length="159" mass="18420">MIMFDILMYLFETYVQSDVELLFDREELTDELSRAGFRSDEIGKALIWIEKLAALQDSDRHPYLTGVEPGSFRIYTAEEVARLDTESRGFLMFLEQIQVLSATTREMVIDRVMELDGEPLSLDDLKWVVLMVLFNAPGNEQAYTQMEDLIFEEPEGLLH</sequence>
<gene>
    <name evidence="1" type="primary">smg</name>
    <name evidence="2" type="ordered locus">Fbal_0026</name>
</gene>
<dbReference type="Proteomes" id="UP000006683">
    <property type="component" value="Chromosome"/>
</dbReference>
<name>E1SV86_FERBD</name>
<evidence type="ECO:0000256" key="1">
    <source>
        <dbReference type="HAMAP-Rule" id="MF_00598"/>
    </source>
</evidence>
<dbReference type="eggNOG" id="COG2922">
    <property type="taxonomic scope" value="Bacteria"/>
</dbReference>
<evidence type="ECO:0000313" key="2">
    <source>
        <dbReference type="EMBL" id="ADN74240.1"/>
    </source>
</evidence>
<dbReference type="EMBL" id="CP002209">
    <property type="protein sequence ID" value="ADN74240.1"/>
    <property type="molecule type" value="Genomic_DNA"/>
</dbReference>
<dbReference type="HAMAP" id="MF_00598">
    <property type="entry name" value="Smg"/>
    <property type="match status" value="1"/>
</dbReference>
<protein>
    <recommendedName>
        <fullName evidence="1">Protein Smg homolog</fullName>
    </recommendedName>
</protein>
<dbReference type="Pfam" id="PF04361">
    <property type="entry name" value="DUF494"/>
    <property type="match status" value="1"/>
</dbReference>
<dbReference type="AlphaFoldDB" id="E1SV86"/>
<dbReference type="PANTHER" id="PTHR38692">
    <property type="entry name" value="PROTEIN SMG"/>
    <property type="match status" value="1"/>
</dbReference>
<keyword evidence="3" id="KW-1185">Reference proteome</keyword>
<evidence type="ECO:0000313" key="3">
    <source>
        <dbReference type="Proteomes" id="UP000006683"/>
    </source>
</evidence>
<organism evidence="2 3">
    <name type="scientific">Ferrimonas balearica (strain DSM 9799 / CCM 4581 / KCTC 23876 / PAT)</name>
    <dbReference type="NCBI Taxonomy" id="550540"/>
    <lineage>
        <taxon>Bacteria</taxon>
        <taxon>Pseudomonadati</taxon>
        <taxon>Pseudomonadota</taxon>
        <taxon>Gammaproteobacteria</taxon>
        <taxon>Alteromonadales</taxon>
        <taxon>Ferrimonadaceae</taxon>
        <taxon>Ferrimonas</taxon>
    </lineage>
</organism>
<accession>E1SV86</accession>